<protein>
    <submittedName>
        <fullName evidence="4">Nucleoid-associated protein NdpA</fullName>
    </submittedName>
</protein>
<dbReference type="NCBIfam" id="NF001557">
    <property type="entry name" value="PRK00378.1"/>
    <property type="match status" value="1"/>
</dbReference>
<organism evidence="4 5">
    <name type="scientific">Actinobacillus delphinicola</name>
    <dbReference type="NCBI Taxonomy" id="51161"/>
    <lineage>
        <taxon>Bacteria</taxon>
        <taxon>Pseudomonadati</taxon>
        <taxon>Pseudomonadota</taxon>
        <taxon>Gammaproteobacteria</taxon>
        <taxon>Pasteurellales</taxon>
        <taxon>Pasteurellaceae</taxon>
        <taxon>Actinobacillus</taxon>
    </lineage>
</organism>
<dbReference type="AlphaFoldDB" id="A0A448TTA6"/>
<dbReference type="GO" id="GO:0003690">
    <property type="term" value="F:double-stranded DNA binding"/>
    <property type="evidence" value="ECO:0007669"/>
    <property type="project" value="TreeGrafter"/>
</dbReference>
<sequence>MSIIVKQAVLHQIVMQISNNEESTPIILNANLRKTPLSITPEIEQMVLTLHQVYQSRSIGYGIFREDSSFANLLNKWLSNEENFLAFSNEATHLFTQILAKYSFAQEGTLFMCHYNYLATDYLFIGMLSNQASMLVDNELNIQLTQYLDIKQLNMACRINLTDLQNHAHSKRYLTFIKGRLGHKVGDFFMDYLGAEAGLNPKVQNQTLVQAIDDYCNSAELAITETLEAKNKAFDYCKTQIKNGEEIQLNELSEQLPTLNDHTFSHFTQEKDYDLEDTIPPMRSSLKSLTKYSGSGKGVTISFEAKLLNNRIEWDEENDRLTINGLPPNLRDQLKRAK</sequence>
<dbReference type="OrthoDB" id="9131762at2"/>
<dbReference type="GO" id="GO:0003727">
    <property type="term" value="F:single-stranded RNA binding"/>
    <property type="evidence" value="ECO:0007669"/>
    <property type="project" value="TreeGrafter"/>
</dbReference>
<comment type="similarity">
    <text evidence="2">Belongs to the YejK family.</text>
</comment>
<evidence type="ECO:0000256" key="1">
    <source>
        <dbReference type="ARBA" id="ARBA00004453"/>
    </source>
</evidence>
<name>A0A448TTA6_9PAST</name>
<dbReference type="PANTHER" id="PTHR38772">
    <property type="match status" value="1"/>
</dbReference>
<dbReference type="GO" id="GO:0043590">
    <property type="term" value="C:bacterial nucleoid"/>
    <property type="evidence" value="ECO:0007669"/>
    <property type="project" value="TreeGrafter"/>
</dbReference>
<dbReference type="EMBL" id="LR134510">
    <property type="protein sequence ID" value="VEJ09028.1"/>
    <property type="molecule type" value="Genomic_DNA"/>
</dbReference>
<dbReference type="InterPro" id="IPR007358">
    <property type="entry name" value="Nucleoid_associated_NdpA"/>
</dbReference>
<keyword evidence="3" id="KW-0963">Cytoplasm</keyword>
<dbReference type="Pfam" id="PF04245">
    <property type="entry name" value="NA37"/>
    <property type="match status" value="1"/>
</dbReference>
<comment type="subcellular location">
    <subcellularLocation>
        <location evidence="1">Cytoplasm</location>
        <location evidence="1">Nucleoid</location>
    </subcellularLocation>
</comment>
<proteinExistence type="inferred from homology"/>
<dbReference type="RefSeq" id="WP_126598608.1">
    <property type="nucleotide sequence ID" value="NZ_LR134510.1"/>
</dbReference>
<dbReference type="PANTHER" id="PTHR38772:SF1">
    <property type="entry name" value="NUCLEOID-ASSOCIATED PROTEIN YEJK"/>
    <property type="match status" value="1"/>
</dbReference>
<reference evidence="4 5" key="1">
    <citation type="submission" date="2018-12" db="EMBL/GenBank/DDBJ databases">
        <authorList>
            <consortium name="Pathogen Informatics"/>
        </authorList>
    </citation>
    <scope>NUCLEOTIDE SEQUENCE [LARGE SCALE GENOMIC DNA]</scope>
    <source>
        <strain evidence="4 5">NCTC12871</strain>
    </source>
</reference>
<evidence type="ECO:0000256" key="3">
    <source>
        <dbReference type="ARBA" id="ARBA00022490"/>
    </source>
</evidence>
<gene>
    <name evidence="4" type="primary">yejK</name>
    <name evidence="4" type="ORF">NCTC12871_00457</name>
</gene>
<dbReference type="Proteomes" id="UP000279799">
    <property type="component" value="Chromosome"/>
</dbReference>
<evidence type="ECO:0000313" key="4">
    <source>
        <dbReference type="EMBL" id="VEJ09028.1"/>
    </source>
</evidence>
<keyword evidence="5" id="KW-1185">Reference proteome</keyword>
<evidence type="ECO:0000256" key="2">
    <source>
        <dbReference type="ARBA" id="ARBA00009035"/>
    </source>
</evidence>
<evidence type="ECO:0000313" key="5">
    <source>
        <dbReference type="Proteomes" id="UP000279799"/>
    </source>
</evidence>
<dbReference type="KEGG" id="adp:NCTC12871_00457"/>
<accession>A0A448TTA6</accession>